<dbReference type="InterPro" id="IPR036291">
    <property type="entry name" value="NAD(P)-bd_dom_sf"/>
</dbReference>
<dbReference type="EMBL" id="PTJD01000005">
    <property type="protein sequence ID" value="PPK96171.1"/>
    <property type="molecule type" value="Genomic_DNA"/>
</dbReference>
<dbReference type="PANTHER" id="PTHR43943:SF17">
    <property type="entry name" value="3-PHENYLPROPIONATE-DIHYDRODIOL_CINNAMIC ACID-DIHYDRODIOL DEHYDROGENASE"/>
    <property type="match status" value="1"/>
</dbReference>
<dbReference type="PRINTS" id="PR00081">
    <property type="entry name" value="GDHRDH"/>
</dbReference>
<proteinExistence type="inferred from homology"/>
<evidence type="ECO:0000256" key="2">
    <source>
        <dbReference type="ARBA" id="ARBA00023002"/>
    </source>
</evidence>
<keyword evidence="4" id="KW-1185">Reference proteome</keyword>
<dbReference type="GO" id="GO:0016491">
    <property type="term" value="F:oxidoreductase activity"/>
    <property type="evidence" value="ECO:0007669"/>
    <property type="project" value="UniProtKB-KW"/>
</dbReference>
<accession>A0A2S6IPS3</accession>
<sequence>MLCDAVATLRNNGLMDLGLTDRVYIVSGASGSLGLACVRLLADESTRLVVTAREDDEVKAVMEQVGETDNVIGVPGDISDPGTETRLVAAAIARFGRLDGGIVVIAESEEGQVTATADGSWRQDFENIFLGPLRLVRSMGKAASGEGGSIVIMLSTAAREPRSEAGTLSGLHAAMAQTCKALADELGPRGVRLNTVLAGRIESDPLGGEAPTGFARLDVQDVPLRRNGFPDEVARGAIFLLSPAASYVTGAALAVDGGLARSL</sequence>
<dbReference type="Pfam" id="PF13561">
    <property type="entry name" value="adh_short_C2"/>
    <property type="match status" value="1"/>
</dbReference>
<evidence type="ECO:0000256" key="1">
    <source>
        <dbReference type="ARBA" id="ARBA00006484"/>
    </source>
</evidence>
<evidence type="ECO:0000313" key="4">
    <source>
        <dbReference type="Proteomes" id="UP000239485"/>
    </source>
</evidence>
<dbReference type="InterPro" id="IPR002347">
    <property type="entry name" value="SDR_fam"/>
</dbReference>
<protein>
    <submittedName>
        <fullName evidence="3">3-oxoacyl-[acyl-carrier protein] reductase</fullName>
    </submittedName>
</protein>
<reference evidence="3 4" key="1">
    <citation type="submission" date="2018-02" db="EMBL/GenBank/DDBJ databases">
        <title>Genomic Encyclopedia of Archaeal and Bacterial Type Strains, Phase II (KMG-II): from individual species to whole genera.</title>
        <authorList>
            <person name="Goeker M."/>
        </authorList>
    </citation>
    <scope>NUCLEOTIDE SEQUENCE [LARGE SCALE GENOMIC DNA]</scope>
    <source>
        <strain evidence="3 4">DSM 22857</strain>
    </source>
</reference>
<gene>
    <name evidence="3" type="ORF">CLV92_105273</name>
</gene>
<dbReference type="PANTHER" id="PTHR43943">
    <property type="entry name" value="DEHYDROGENASE/REDUCTASE (SDR FAMILY) MEMBER 4"/>
    <property type="match status" value="1"/>
</dbReference>
<dbReference type="SUPFAM" id="SSF51735">
    <property type="entry name" value="NAD(P)-binding Rossmann-fold domains"/>
    <property type="match status" value="1"/>
</dbReference>
<organism evidence="3 4">
    <name type="scientific">Kineococcus xinjiangensis</name>
    <dbReference type="NCBI Taxonomy" id="512762"/>
    <lineage>
        <taxon>Bacteria</taxon>
        <taxon>Bacillati</taxon>
        <taxon>Actinomycetota</taxon>
        <taxon>Actinomycetes</taxon>
        <taxon>Kineosporiales</taxon>
        <taxon>Kineosporiaceae</taxon>
        <taxon>Kineococcus</taxon>
    </lineage>
</organism>
<name>A0A2S6IPS3_9ACTN</name>
<dbReference type="Gene3D" id="3.40.50.720">
    <property type="entry name" value="NAD(P)-binding Rossmann-like Domain"/>
    <property type="match status" value="1"/>
</dbReference>
<evidence type="ECO:0000313" key="3">
    <source>
        <dbReference type="EMBL" id="PPK96171.1"/>
    </source>
</evidence>
<keyword evidence="2" id="KW-0560">Oxidoreductase</keyword>
<comment type="similarity">
    <text evidence="1">Belongs to the short-chain dehydrogenases/reductases (SDR) family.</text>
</comment>
<dbReference type="Proteomes" id="UP000239485">
    <property type="component" value="Unassembled WGS sequence"/>
</dbReference>
<dbReference type="AlphaFoldDB" id="A0A2S6IPS3"/>
<comment type="caution">
    <text evidence="3">The sequence shown here is derived from an EMBL/GenBank/DDBJ whole genome shotgun (WGS) entry which is preliminary data.</text>
</comment>